<dbReference type="EMBL" id="CADIKG010000015">
    <property type="protein sequence ID" value="CAB3764685.1"/>
    <property type="molecule type" value="Genomic_DNA"/>
</dbReference>
<accession>A0A6J5EI23</accession>
<protein>
    <submittedName>
        <fullName evidence="1">Uncharacterized protein</fullName>
    </submittedName>
</protein>
<sequence>MRVGERNPYRLTTRTPSWRRAPEQEKIGRRIPTNIEPAIYAHPQWHAELLARGIGQNLVFHQAKRPDMVSILTYLRTSTPYRFAAQKSGMKKLDMRKIQNILDFEQVIGTGTQVTFANVPVLGVHASKVRNSRWIGTFRFSHPDPHHAEPLNQRIRTHLSRSRDFSVSMRICDALPRTIKLQPVIPALHNALFRQKTPAG</sequence>
<evidence type="ECO:0000313" key="2">
    <source>
        <dbReference type="Proteomes" id="UP000494135"/>
    </source>
</evidence>
<proteinExistence type="predicted"/>
<evidence type="ECO:0000313" key="1">
    <source>
        <dbReference type="EMBL" id="CAB3764685.1"/>
    </source>
</evidence>
<dbReference type="Proteomes" id="UP000494135">
    <property type="component" value="Unassembled WGS sequence"/>
</dbReference>
<gene>
    <name evidence="1" type="ORF">LMG29660_05055</name>
</gene>
<organism evidence="1 2">
    <name type="scientific">Burkholderia puraquae</name>
    <dbReference type="NCBI Taxonomy" id="1904757"/>
    <lineage>
        <taxon>Bacteria</taxon>
        <taxon>Pseudomonadati</taxon>
        <taxon>Pseudomonadota</taxon>
        <taxon>Betaproteobacteria</taxon>
        <taxon>Burkholderiales</taxon>
        <taxon>Burkholderiaceae</taxon>
        <taxon>Burkholderia</taxon>
        <taxon>Burkholderia cepacia complex</taxon>
    </lineage>
</organism>
<reference evidence="1 2" key="1">
    <citation type="submission" date="2020-04" db="EMBL/GenBank/DDBJ databases">
        <authorList>
            <person name="De Canck E."/>
        </authorList>
    </citation>
    <scope>NUCLEOTIDE SEQUENCE [LARGE SCALE GENOMIC DNA]</scope>
    <source>
        <strain evidence="1 2">LMG 29660</strain>
    </source>
</reference>
<dbReference type="AlphaFoldDB" id="A0A6J5EI23"/>
<name>A0A6J5EI23_9BURK</name>